<dbReference type="Proteomes" id="UP000290289">
    <property type="component" value="Chromosome 3"/>
</dbReference>
<reference evidence="8 9" key="1">
    <citation type="submission" date="2018-10" db="EMBL/GenBank/DDBJ databases">
        <title>A high-quality apple genome assembly.</title>
        <authorList>
            <person name="Hu J."/>
        </authorList>
    </citation>
    <scope>NUCLEOTIDE SEQUENCE [LARGE SCALE GENOMIC DNA]</scope>
    <source>
        <strain evidence="9">cv. HFTH1</strain>
        <tissue evidence="8">Young leaf</tissue>
    </source>
</reference>
<feature type="transmembrane region" description="Helical" evidence="7">
    <location>
        <begin position="224"/>
        <end position="245"/>
    </location>
</feature>
<protein>
    <submittedName>
        <fullName evidence="8">Uncharacterized protein</fullName>
    </submittedName>
</protein>
<accession>A0A498K4F4</accession>
<evidence type="ECO:0000256" key="2">
    <source>
        <dbReference type="ARBA" id="ARBA00006690"/>
    </source>
</evidence>
<keyword evidence="9" id="KW-1185">Reference proteome</keyword>
<dbReference type="Pfam" id="PF08627">
    <property type="entry name" value="CRT-like"/>
    <property type="match status" value="1"/>
</dbReference>
<sequence length="374" mass="40467">MISSIHRVWAGAGAPEPPIWIREPPRSQPEISHLRHRYYGSILRQGIRLRTTPSEHLRRVTWTVEAVGSRGAWERSEGGEGAESSKAGPCSYAVGEYRASVELERSSKDRRVDVAVAAAVTVVLGVGNRVLYKLALVPLKHYPFFLAQLATFGRFLFGKFSCQLSSLEGDTGGSSAGYSLKEAGVFWSLLMIVSFLFQAADTVLKEVIFLDARQRLKGRSVDLFVVNSFGSAFQALFICLLLPFLSKLWGIPFGQLPNYLKDGAACFLNMGTLSTGCDGAPLLPLLFVIVNMGFNISLLHLLKISSAVVSSLASTFSVPISVYVFTLPLPHLGVAASLPTGFVSGTIVLVIGLLIYAWTPSVYPTNASPSPPTV</sequence>
<dbReference type="PANTHER" id="PTHR31326:SF3">
    <property type="entry name" value="PROTEIN CLT3, CHLOROPLASTIC"/>
    <property type="match status" value="1"/>
</dbReference>
<gene>
    <name evidence="8" type="ORF">DVH24_003791</name>
</gene>
<feature type="transmembrane region" description="Helical" evidence="7">
    <location>
        <begin position="308"/>
        <end position="326"/>
    </location>
</feature>
<feature type="transmembrane region" description="Helical" evidence="7">
    <location>
        <begin position="332"/>
        <end position="358"/>
    </location>
</feature>
<comment type="similarity">
    <text evidence="2">Belongs to the CRT-like transporter family.</text>
</comment>
<comment type="caution">
    <text evidence="8">The sequence shown here is derived from an EMBL/GenBank/DDBJ whole genome shotgun (WGS) entry which is preliminary data.</text>
</comment>
<evidence type="ECO:0000256" key="4">
    <source>
        <dbReference type="ARBA" id="ARBA00022692"/>
    </source>
</evidence>
<dbReference type="GO" id="GO:0016020">
    <property type="term" value="C:membrane"/>
    <property type="evidence" value="ECO:0007669"/>
    <property type="project" value="UniProtKB-SubCell"/>
</dbReference>
<name>A0A498K4F4_MALDO</name>
<evidence type="ECO:0000256" key="1">
    <source>
        <dbReference type="ARBA" id="ARBA00004141"/>
    </source>
</evidence>
<evidence type="ECO:0000313" key="8">
    <source>
        <dbReference type="EMBL" id="RXI03139.1"/>
    </source>
</evidence>
<keyword evidence="4 7" id="KW-0812">Transmembrane</keyword>
<feature type="transmembrane region" description="Helical" evidence="7">
    <location>
        <begin position="185"/>
        <end position="204"/>
    </location>
</feature>
<evidence type="ECO:0000256" key="5">
    <source>
        <dbReference type="ARBA" id="ARBA00022989"/>
    </source>
</evidence>
<dbReference type="PANTHER" id="PTHR31326">
    <property type="entry name" value="PROTEIN CLT2, CHLOROPLASTIC"/>
    <property type="match status" value="1"/>
</dbReference>
<dbReference type="STRING" id="3750.A0A498K4F4"/>
<comment type="subcellular location">
    <subcellularLocation>
        <location evidence="1">Membrane</location>
        <topology evidence="1">Multi-pass membrane protein</topology>
    </subcellularLocation>
</comment>
<proteinExistence type="inferred from homology"/>
<keyword evidence="6 7" id="KW-0472">Membrane</keyword>
<feature type="transmembrane region" description="Helical" evidence="7">
    <location>
        <begin position="114"/>
        <end position="132"/>
    </location>
</feature>
<evidence type="ECO:0000256" key="6">
    <source>
        <dbReference type="ARBA" id="ARBA00023136"/>
    </source>
</evidence>
<dbReference type="AlphaFoldDB" id="A0A498K4F4"/>
<dbReference type="InterPro" id="IPR013936">
    <property type="entry name" value="CRT-like"/>
</dbReference>
<keyword evidence="5 7" id="KW-1133">Transmembrane helix</keyword>
<feature type="transmembrane region" description="Helical" evidence="7">
    <location>
        <begin position="282"/>
        <end position="301"/>
    </location>
</feature>
<evidence type="ECO:0000256" key="7">
    <source>
        <dbReference type="SAM" id="Phobius"/>
    </source>
</evidence>
<evidence type="ECO:0000256" key="3">
    <source>
        <dbReference type="ARBA" id="ARBA00022448"/>
    </source>
</evidence>
<organism evidence="8 9">
    <name type="scientific">Malus domestica</name>
    <name type="common">Apple</name>
    <name type="synonym">Pyrus malus</name>
    <dbReference type="NCBI Taxonomy" id="3750"/>
    <lineage>
        <taxon>Eukaryota</taxon>
        <taxon>Viridiplantae</taxon>
        <taxon>Streptophyta</taxon>
        <taxon>Embryophyta</taxon>
        <taxon>Tracheophyta</taxon>
        <taxon>Spermatophyta</taxon>
        <taxon>Magnoliopsida</taxon>
        <taxon>eudicotyledons</taxon>
        <taxon>Gunneridae</taxon>
        <taxon>Pentapetalae</taxon>
        <taxon>rosids</taxon>
        <taxon>fabids</taxon>
        <taxon>Rosales</taxon>
        <taxon>Rosaceae</taxon>
        <taxon>Amygdaloideae</taxon>
        <taxon>Maleae</taxon>
        <taxon>Malus</taxon>
    </lineage>
</organism>
<keyword evidence="3" id="KW-0813">Transport</keyword>
<evidence type="ECO:0000313" key="9">
    <source>
        <dbReference type="Proteomes" id="UP000290289"/>
    </source>
</evidence>
<dbReference type="EMBL" id="RDQH01000329">
    <property type="protein sequence ID" value="RXI03139.1"/>
    <property type="molecule type" value="Genomic_DNA"/>
</dbReference>